<evidence type="ECO:0000313" key="3">
    <source>
        <dbReference type="Proteomes" id="UP000266861"/>
    </source>
</evidence>
<sequence length="138" mass="15882">MLSDFSSKIVNPAMDSEKPDKSGPVLFRSDFSSKIVNPAMDSEKPDKSGPVLFRRRKKKPDDVRLNNLMENALSILEGLQTIPSEINNYIQLPYDSNISNYLKVNHINIHILDILDGKRPEIEEETLEYWAMLLRECF</sequence>
<evidence type="ECO:0000313" key="2">
    <source>
        <dbReference type="EMBL" id="RHZ61660.1"/>
    </source>
</evidence>
<dbReference type="Proteomes" id="UP000266861">
    <property type="component" value="Unassembled WGS sequence"/>
</dbReference>
<proteinExistence type="predicted"/>
<dbReference type="AlphaFoldDB" id="A0A397HMJ7"/>
<accession>A0A397HMJ7</accession>
<evidence type="ECO:0000256" key="1">
    <source>
        <dbReference type="SAM" id="MobiDB-lite"/>
    </source>
</evidence>
<feature type="region of interest" description="Disordered" evidence="1">
    <location>
        <begin position="1"/>
        <end position="25"/>
    </location>
</feature>
<name>A0A397HMJ7_9GLOM</name>
<gene>
    <name evidence="2" type="ORF">Glove_346g79</name>
</gene>
<dbReference type="OrthoDB" id="10263185at2759"/>
<dbReference type="EMBL" id="PQFF01000316">
    <property type="protein sequence ID" value="RHZ61660.1"/>
    <property type="molecule type" value="Genomic_DNA"/>
</dbReference>
<protein>
    <submittedName>
        <fullName evidence="2">Uncharacterized protein</fullName>
    </submittedName>
</protein>
<comment type="caution">
    <text evidence="2">The sequence shown here is derived from an EMBL/GenBank/DDBJ whole genome shotgun (WGS) entry which is preliminary data.</text>
</comment>
<organism evidence="2 3">
    <name type="scientific">Diversispora epigaea</name>
    <dbReference type="NCBI Taxonomy" id="1348612"/>
    <lineage>
        <taxon>Eukaryota</taxon>
        <taxon>Fungi</taxon>
        <taxon>Fungi incertae sedis</taxon>
        <taxon>Mucoromycota</taxon>
        <taxon>Glomeromycotina</taxon>
        <taxon>Glomeromycetes</taxon>
        <taxon>Diversisporales</taxon>
        <taxon>Diversisporaceae</taxon>
        <taxon>Diversispora</taxon>
    </lineage>
</organism>
<reference evidence="2 3" key="1">
    <citation type="submission" date="2018-08" db="EMBL/GenBank/DDBJ databases">
        <title>Genome and evolution of the arbuscular mycorrhizal fungus Diversispora epigaea (formerly Glomus versiforme) and its bacterial endosymbionts.</title>
        <authorList>
            <person name="Sun X."/>
            <person name="Fei Z."/>
            <person name="Harrison M."/>
        </authorList>
    </citation>
    <scope>NUCLEOTIDE SEQUENCE [LARGE SCALE GENOMIC DNA]</scope>
    <source>
        <strain evidence="2 3">IT104</strain>
    </source>
</reference>
<keyword evidence="3" id="KW-1185">Reference proteome</keyword>